<dbReference type="Proteomes" id="UP000460650">
    <property type="component" value="Unassembled WGS sequence"/>
</dbReference>
<proteinExistence type="predicted"/>
<dbReference type="Proteomes" id="UP000481643">
    <property type="component" value="Unassembled WGS sequence"/>
</dbReference>
<comment type="caution">
    <text evidence="2">The sequence shown here is derived from an EMBL/GenBank/DDBJ whole genome shotgun (WGS) entry which is preliminary data.</text>
</comment>
<name>A0A6L3YRP9_9HYPH</name>
<protein>
    <submittedName>
        <fullName evidence="2">Uncharacterized protein</fullName>
    </submittedName>
</protein>
<dbReference type="EMBL" id="WBVX01000011">
    <property type="protein sequence ID" value="KAB2685759.1"/>
    <property type="molecule type" value="Genomic_DNA"/>
</dbReference>
<evidence type="ECO:0000313" key="3">
    <source>
        <dbReference type="Proteomes" id="UP000460650"/>
    </source>
</evidence>
<dbReference type="AlphaFoldDB" id="A0A6L3YRP9"/>
<organism evidence="2 4">
    <name type="scientific">Brucella tritici</name>
    <dbReference type="NCBI Taxonomy" id="94626"/>
    <lineage>
        <taxon>Bacteria</taxon>
        <taxon>Pseudomonadati</taxon>
        <taxon>Pseudomonadota</taxon>
        <taxon>Alphaproteobacteria</taxon>
        <taxon>Hyphomicrobiales</taxon>
        <taxon>Brucellaceae</taxon>
        <taxon>Brucella/Ochrobactrum group</taxon>
        <taxon>Brucella</taxon>
    </lineage>
</organism>
<evidence type="ECO:0000313" key="4">
    <source>
        <dbReference type="Proteomes" id="UP000481643"/>
    </source>
</evidence>
<accession>A0A6L3YRP9</accession>
<evidence type="ECO:0000313" key="2">
    <source>
        <dbReference type="EMBL" id="KAB2685759.1"/>
    </source>
</evidence>
<gene>
    <name evidence="1" type="ORF">F9K94_06165</name>
    <name evidence="2" type="ORF">F9L08_12815</name>
</gene>
<sequence>MSVGISRIRLRSSLKPRVFQSGTKAILAGSAYLAGVWQMTMETQVVSMEDDEAYSVQFFDDEGTAVSVYFQNPQHVHLSTADAVNEATARMLRLLEGACGQIVVERLEG</sequence>
<reference evidence="3 4" key="1">
    <citation type="submission" date="2019-09" db="EMBL/GenBank/DDBJ databases">
        <title>Taxonomic organization of the family Brucellaceae based on a phylogenomic approach.</title>
        <authorList>
            <person name="Leclercq S."/>
            <person name="Cloeckaert A."/>
            <person name="Zygmunt M.S."/>
        </authorList>
    </citation>
    <scope>NUCLEOTIDE SEQUENCE [LARGE SCALE GENOMIC DNA]</scope>
    <source>
        <strain evidence="1 3">TA93</strain>
        <strain evidence="2 4">WS1830</strain>
    </source>
</reference>
<dbReference type="RefSeq" id="WP_151556393.1">
    <property type="nucleotide sequence ID" value="NZ_WBVX01000011.1"/>
</dbReference>
<dbReference type="EMBL" id="WBVY01000002">
    <property type="protein sequence ID" value="KAB2657805.1"/>
    <property type="molecule type" value="Genomic_DNA"/>
</dbReference>
<evidence type="ECO:0000313" key="1">
    <source>
        <dbReference type="EMBL" id="KAB2657805.1"/>
    </source>
</evidence>